<dbReference type="Gene3D" id="3.40.1110.10">
    <property type="entry name" value="Calcium-transporting ATPase, cytoplasmic domain N"/>
    <property type="match status" value="1"/>
</dbReference>
<dbReference type="GO" id="GO:0005507">
    <property type="term" value="F:copper ion binding"/>
    <property type="evidence" value="ECO:0007669"/>
    <property type="project" value="InterPro"/>
</dbReference>
<dbReference type="EC" id="7.2.2.9" evidence="16"/>
<keyword evidence="11" id="KW-1278">Translocase</keyword>
<keyword evidence="14" id="KW-0406">Ion transport</keyword>
<organism evidence="20 21">
    <name type="scientific">Acinetobacter apis</name>
    <dbReference type="NCBI Taxonomy" id="1229165"/>
    <lineage>
        <taxon>Bacteria</taxon>
        <taxon>Pseudomonadati</taxon>
        <taxon>Pseudomonadota</taxon>
        <taxon>Gammaproteobacteria</taxon>
        <taxon>Moraxellales</taxon>
        <taxon>Moraxellaceae</taxon>
        <taxon>Acinetobacter</taxon>
    </lineage>
</organism>
<dbReference type="Gene3D" id="3.40.50.1000">
    <property type="entry name" value="HAD superfamily/HAD-like"/>
    <property type="match status" value="1"/>
</dbReference>
<dbReference type="CDD" id="cd00371">
    <property type="entry name" value="HMA"/>
    <property type="match status" value="2"/>
</dbReference>
<evidence type="ECO:0000259" key="19">
    <source>
        <dbReference type="PROSITE" id="PS50846"/>
    </source>
</evidence>
<dbReference type="PRINTS" id="PR00119">
    <property type="entry name" value="CATATPASE"/>
</dbReference>
<evidence type="ECO:0000256" key="9">
    <source>
        <dbReference type="ARBA" id="ARBA00022840"/>
    </source>
</evidence>
<keyword evidence="7 18" id="KW-0547">Nucleotide-binding</keyword>
<keyword evidence="9 18" id="KW-0067">ATP-binding</keyword>
<dbReference type="Pfam" id="PF00702">
    <property type="entry name" value="Hydrolase"/>
    <property type="match status" value="1"/>
</dbReference>
<comment type="catalytic activity">
    <reaction evidence="17">
        <text>Cu(2+)(in) + ATP + H2O = Cu(2+)(out) + ADP + phosphate + H(+)</text>
        <dbReference type="Rhea" id="RHEA:10376"/>
        <dbReference type="ChEBI" id="CHEBI:15377"/>
        <dbReference type="ChEBI" id="CHEBI:15378"/>
        <dbReference type="ChEBI" id="CHEBI:29036"/>
        <dbReference type="ChEBI" id="CHEBI:30616"/>
        <dbReference type="ChEBI" id="CHEBI:43474"/>
        <dbReference type="ChEBI" id="CHEBI:456216"/>
        <dbReference type="EC" id="7.2.2.9"/>
    </reaction>
</comment>
<keyword evidence="21" id="KW-1185">Reference proteome</keyword>
<dbReference type="InterPro" id="IPR059000">
    <property type="entry name" value="ATPase_P-type_domA"/>
</dbReference>
<dbReference type="SUPFAM" id="SSF56784">
    <property type="entry name" value="HAD-like"/>
    <property type="match status" value="1"/>
</dbReference>
<feature type="domain" description="HMA" evidence="19">
    <location>
        <begin position="6"/>
        <end position="70"/>
    </location>
</feature>
<dbReference type="InterPro" id="IPR017969">
    <property type="entry name" value="Heavy-metal-associated_CS"/>
</dbReference>
<dbReference type="GO" id="GO:0012505">
    <property type="term" value="C:endomembrane system"/>
    <property type="evidence" value="ECO:0007669"/>
    <property type="project" value="UniProtKB-SubCell"/>
</dbReference>
<dbReference type="InterPro" id="IPR027256">
    <property type="entry name" value="P-typ_ATPase_IB"/>
</dbReference>
<protein>
    <recommendedName>
        <fullName evidence="16">P-type Cu(2+) transporter</fullName>
        <ecNumber evidence="16">7.2.2.9</ecNumber>
    </recommendedName>
</protein>
<sequence>MGASTHRVEFTIHGMTCASCVGRVEKALKKAAPQADVNVNLATERAVIQGDHLNEADLIAVVKKTGYDVIQPNKTIELHILGMTCASCVGRVEKALQKVEGVISVHINLATEKATLTCQETVTAHRLEQVVERAGYTATEIKQQVPSDRSQQKAHERQHLKRDLWCAVLFTLPIFLLEMGSHVSHGFESWIHSHLGQTLNWSIQAVLATLVLVIPGRRFYQKGIPALLRLAPDMNSLVSVGTLAAYGFSMVALLFPSVLPEHTLHVYFEAAAVIVTLILLGRYFEAKAKGKTSQAIQHLIGLQPKMARVIAEDGTVSEVAIDAIHTGMLIQILPGQKIAVDGVVNQGQSYVDESMITGEPLAVKKQSGSRVVAGTVNQQGQLTVYVDTAQHDTVLSKIIQMVEQAQGSKLPIQTWVDRITTWFVPVVMLASLITFLIWLIWGPAPSLSFALVNAVAVLIIACPCAMGLATPTSIMVATGQGAKMGILFRKGDALQSLKEVKAVGIDKTGTITLGQPQVTRFTVTPSFQAQHVLQYVASLEQFSEHPLALAILDRAKAEKLELLAVEHFITVTGLGIHATIDQMKIQVGSDQFMYTLGIDIQQFKTDAEQDITSGKTVIYVAIDGVLAAMFTIADEIKPSSFSAIKQLHALGLKVVMISGDQEKTAQAIATQLGIDDVIAGVRPEGKSQAIEQLQANYGKVAYIGDGINDAPALAVADVGIAIGTGTDIAIESADVVLMSGDLDAAIAAIALSQATIKNIQQNLFWAFIYNIALIPIAAGILYPHYQISLSPMLAAFAMGLSSVFVLTNALRLTQFKPPSLKHQ</sequence>
<dbReference type="InterPro" id="IPR044492">
    <property type="entry name" value="P_typ_ATPase_HD_dom"/>
</dbReference>
<name>A0A217ECT6_9GAMM</name>
<feature type="transmembrane region" description="Helical" evidence="18">
    <location>
        <begin position="264"/>
        <end position="284"/>
    </location>
</feature>
<keyword evidence="4 18" id="KW-0812">Transmembrane</keyword>
<comment type="similarity">
    <text evidence="2 18">Belongs to the cation transport ATPase (P-type) (TC 3.A.3) family. Type IB subfamily.</text>
</comment>
<dbReference type="FunFam" id="2.70.150.10:FF:000002">
    <property type="entry name" value="Copper-transporting ATPase 1, putative"/>
    <property type="match status" value="1"/>
</dbReference>
<dbReference type="SUPFAM" id="SSF81653">
    <property type="entry name" value="Calcium ATPase, transduction domain A"/>
    <property type="match status" value="1"/>
</dbReference>
<keyword evidence="10" id="KW-0460">Magnesium</keyword>
<keyword evidence="5 18" id="KW-0479">Metal-binding</keyword>
<evidence type="ECO:0000256" key="12">
    <source>
        <dbReference type="ARBA" id="ARBA00022989"/>
    </source>
</evidence>
<dbReference type="GO" id="GO:0043682">
    <property type="term" value="F:P-type divalent copper transporter activity"/>
    <property type="evidence" value="ECO:0007669"/>
    <property type="project" value="UniProtKB-EC"/>
</dbReference>
<dbReference type="PROSITE" id="PS00154">
    <property type="entry name" value="ATPASE_E1_E2"/>
    <property type="match status" value="1"/>
</dbReference>
<feature type="transmembrane region" description="Helical" evidence="18">
    <location>
        <begin position="164"/>
        <end position="187"/>
    </location>
</feature>
<dbReference type="PROSITE" id="PS50846">
    <property type="entry name" value="HMA_2"/>
    <property type="match status" value="2"/>
</dbReference>
<evidence type="ECO:0000256" key="2">
    <source>
        <dbReference type="ARBA" id="ARBA00006024"/>
    </source>
</evidence>
<dbReference type="EMBL" id="FZLN01000001">
    <property type="protein sequence ID" value="SNQ28293.1"/>
    <property type="molecule type" value="Genomic_DNA"/>
</dbReference>
<dbReference type="InterPro" id="IPR001757">
    <property type="entry name" value="P_typ_ATPase"/>
</dbReference>
<dbReference type="NCBIfam" id="TIGR01511">
    <property type="entry name" value="ATPase-IB1_Cu"/>
    <property type="match status" value="1"/>
</dbReference>
<comment type="subcellular location">
    <subcellularLocation>
        <location evidence="18">Cell membrane</location>
    </subcellularLocation>
    <subcellularLocation>
        <location evidence="1">Endomembrane system</location>
        <topology evidence="1">Multi-pass membrane protein</topology>
    </subcellularLocation>
</comment>
<evidence type="ECO:0000256" key="5">
    <source>
        <dbReference type="ARBA" id="ARBA00022723"/>
    </source>
</evidence>
<dbReference type="PRINTS" id="PR00120">
    <property type="entry name" value="HATPASE"/>
</dbReference>
<dbReference type="GO" id="GO:0005524">
    <property type="term" value="F:ATP binding"/>
    <property type="evidence" value="ECO:0007669"/>
    <property type="project" value="UniProtKB-UniRule"/>
</dbReference>
<evidence type="ECO:0000256" key="13">
    <source>
        <dbReference type="ARBA" id="ARBA00023008"/>
    </source>
</evidence>
<dbReference type="PANTHER" id="PTHR43520:SF8">
    <property type="entry name" value="P-TYPE CU(+) TRANSPORTER"/>
    <property type="match status" value="1"/>
</dbReference>
<evidence type="ECO:0000256" key="10">
    <source>
        <dbReference type="ARBA" id="ARBA00022842"/>
    </source>
</evidence>
<feature type="transmembrane region" description="Helical" evidence="18">
    <location>
        <begin position="419"/>
        <end position="441"/>
    </location>
</feature>
<accession>A0A217ECT6</accession>
<dbReference type="AlphaFoldDB" id="A0A217ECT6"/>
<dbReference type="SUPFAM" id="SSF81665">
    <property type="entry name" value="Calcium ATPase, transmembrane domain M"/>
    <property type="match status" value="1"/>
</dbReference>
<proteinExistence type="inferred from homology"/>
<dbReference type="CDD" id="cd02094">
    <property type="entry name" value="P-type_ATPase_Cu-like"/>
    <property type="match status" value="1"/>
</dbReference>
<evidence type="ECO:0000256" key="14">
    <source>
        <dbReference type="ARBA" id="ARBA00023065"/>
    </source>
</evidence>
<evidence type="ECO:0000256" key="1">
    <source>
        <dbReference type="ARBA" id="ARBA00004127"/>
    </source>
</evidence>
<keyword evidence="15 18" id="KW-0472">Membrane</keyword>
<dbReference type="Gene3D" id="3.30.70.100">
    <property type="match status" value="2"/>
</dbReference>
<dbReference type="FunFam" id="3.30.70.100:FF:000005">
    <property type="entry name" value="Copper-exporting P-type ATPase A"/>
    <property type="match status" value="1"/>
</dbReference>
<keyword evidence="8" id="KW-0187">Copper transport</keyword>
<dbReference type="InterPro" id="IPR036412">
    <property type="entry name" value="HAD-like_sf"/>
</dbReference>
<dbReference type="SFLD" id="SFLDS00003">
    <property type="entry name" value="Haloacid_Dehalogenase"/>
    <property type="match status" value="1"/>
</dbReference>
<dbReference type="Proteomes" id="UP000243463">
    <property type="component" value="Unassembled WGS sequence"/>
</dbReference>
<gene>
    <name evidence="20" type="ORF">SAMN05444584_0207</name>
</gene>
<evidence type="ECO:0000256" key="15">
    <source>
        <dbReference type="ARBA" id="ARBA00023136"/>
    </source>
</evidence>
<evidence type="ECO:0000256" key="17">
    <source>
        <dbReference type="ARBA" id="ARBA00047424"/>
    </source>
</evidence>
<reference evidence="21" key="1">
    <citation type="submission" date="2017-06" db="EMBL/GenBank/DDBJ databases">
        <authorList>
            <person name="Varghese N."/>
            <person name="Submissions S."/>
        </authorList>
    </citation>
    <scope>NUCLEOTIDE SEQUENCE [LARGE SCALE GENOMIC DNA]</scope>
    <source>
        <strain evidence="21">ANC 5114</strain>
    </source>
</reference>
<keyword evidence="18" id="KW-1003">Cell membrane</keyword>
<dbReference type="Pfam" id="PF00403">
    <property type="entry name" value="HMA"/>
    <property type="match status" value="2"/>
</dbReference>
<dbReference type="InterPro" id="IPR018303">
    <property type="entry name" value="ATPase_P-typ_P_site"/>
</dbReference>
<dbReference type="RefSeq" id="WP_088822293.1">
    <property type="nucleotide sequence ID" value="NZ_FZLN01000001.1"/>
</dbReference>
<dbReference type="InterPro" id="IPR023214">
    <property type="entry name" value="HAD_sf"/>
</dbReference>
<evidence type="ECO:0000256" key="3">
    <source>
        <dbReference type="ARBA" id="ARBA00022448"/>
    </source>
</evidence>
<keyword evidence="6" id="KW-0677">Repeat</keyword>
<dbReference type="NCBIfam" id="TIGR01494">
    <property type="entry name" value="ATPase_P-type"/>
    <property type="match status" value="1"/>
</dbReference>
<dbReference type="InterPro" id="IPR006122">
    <property type="entry name" value="HMA_Cu_ion-bd"/>
</dbReference>
<dbReference type="Gene3D" id="2.70.150.10">
    <property type="entry name" value="Calcium-transporting ATPase, cytoplasmic transduction domain A"/>
    <property type="match status" value="1"/>
</dbReference>
<feature type="transmembrane region" description="Helical" evidence="18">
    <location>
        <begin position="199"/>
        <end position="216"/>
    </location>
</feature>
<evidence type="ECO:0000313" key="20">
    <source>
        <dbReference type="EMBL" id="SNQ28293.1"/>
    </source>
</evidence>
<evidence type="ECO:0000256" key="8">
    <source>
        <dbReference type="ARBA" id="ARBA00022796"/>
    </source>
</evidence>
<evidence type="ECO:0000256" key="16">
    <source>
        <dbReference type="ARBA" id="ARBA00038904"/>
    </source>
</evidence>
<dbReference type="SUPFAM" id="SSF55008">
    <property type="entry name" value="HMA, heavy metal-associated domain"/>
    <property type="match status" value="2"/>
</dbReference>
<dbReference type="SFLD" id="SFLDG00002">
    <property type="entry name" value="C1.7:_P-type_atpase_like"/>
    <property type="match status" value="1"/>
</dbReference>
<dbReference type="NCBIfam" id="TIGR01525">
    <property type="entry name" value="ATPase-IB_hvy"/>
    <property type="match status" value="1"/>
</dbReference>
<evidence type="ECO:0000256" key="11">
    <source>
        <dbReference type="ARBA" id="ARBA00022967"/>
    </source>
</evidence>
<dbReference type="NCBIfam" id="TIGR00003">
    <property type="entry name" value="copper ion binding protein"/>
    <property type="match status" value="1"/>
</dbReference>
<feature type="transmembrane region" description="Helical" evidence="18">
    <location>
        <begin position="237"/>
        <end position="258"/>
    </location>
</feature>
<feature type="transmembrane region" description="Helical" evidence="18">
    <location>
        <begin position="447"/>
        <end position="469"/>
    </location>
</feature>
<dbReference type="InterPro" id="IPR036163">
    <property type="entry name" value="HMA_dom_sf"/>
</dbReference>
<dbReference type="InterPro" id="IPR008250">
    <property type="entry name" value="ATPase_P-typ_transduc_dom_A_sf"/>
</dbReference>
<feature type="domain" description="HMA" evidence="19">
    <location>
        <begin position="74"/>
        <end position="139"/>
    </location>
</feature>
<feature type="transmembrane region" description="Helical" evidence="18">
    <location>
        <begin position="791"/>
        <end position="810"/>
    </location>
</feature>
<dbReference type="InterPro" id="IPR023298">
    <property type="entry name" value="ATPase_P-typ_TM_dom_sf"/>
</dbReference>
<dbReference type="GO" id="GO:0055070">
    <property type="term" value="P:copper ion homeostasis"/>
    <property type="evidence" value="ECO:0007669"/>
    <property type="project" value="TreeGrafter"/>
</dbReference>
<evidence type="ECO:0000256" key="7">
    <source>
        <dbReference type="ARBA" id="ARBA00022741"/>
    </source>
</evidence>
<dbReference type="PANTHER" id="PTHR43520">
    <property type="entry name" value="ATP7, ISOFORM B"/>
    <property type="match status" value="1"/>
</dbReference>
<dbReference type="SFLD" id="SFLDF00027">
    <property type="entry name" value="p-type_atpase"/>
    <property type="match status" value="1"/>
</dbReference>
<dbReference type="Pfam" id="PF00122">
    <property type="entry name" value="E1-E2_ATPase"/>
    <property type="match status" value="1"/>
</dbReference>
<evidence type="ECO:0000256" key="18">
    <source>
        <dbReference type="RuleBase" id="RU362081"/>
    </source>
</evidence>
<dbReference type="InterPro" id="IPR023299">
    <property type="entry name" value="ATPase_P-typ_cyto_dom_N"/>
</dbReference>
<dbReference type="OrthoDB" id="9814270at2"/>
<dbReference type="GO" id="GO:0005886">
    <property type="term" value="C:plasma membrane"/>
    <property type="evidence" value="ECO:0007669"/>
    <property type="project" value="UniProtKB-SubCell"/>
</dbReference>
<keyword evidence="3" id="KW-0813">Transport</keyword>
<dbReference type="PROSITE" id="PS01047">
    <property type="entry name" value="HMA_1"/>
    <property type="match status" value="2"/>
</dbReference>
<feature type="transmembrane region" description="Helical" evidence="18">
    <location>
        <begin position="763"/>
        <end position="785"/>
    </location>
</feature>
<dbReference type="GO" id="GO:0016887">
    <property type="term" value="F:ATP hydrolysis activity"/>
    <property type="evidence" value="ECO:0007669"/>
    <property type="project" value="InterPro"/>
</dbReference>
<keyword evidence="13" id="KW-0186">Copper</keyword>
<keyword evidence="12 18" id="KW-1133">Transmembrane helix</keyword>
<evidence type="ECO:0000313" key="21">
    <source>
        <dbReference type="Proteomes" id="UP000243463"/>
    </source>
</evidence>
<evidence type="ECO:0000256" key="4">
    <source>
        <dbReference type="ARBA" id="ARBA00022692"/>
    </source>
</evidence>
<evidence type="ECO:0000256" key="6">
    <source>
        <dbReference type="ARBA" id="ARBA00022737"/>
    </source>
</evidence>
<dbReference type="InterPro" id="IPR006121">
    <property type="entry name" value="HMA_dom"/>
</dbReference>